<sequence>MNIFFLLWLAARRAVQALGRSMDQQDQRDVESYLGKAQSFADLESRERYWLQSH</sequence>
<name>A0ABU2C523_9BURK</name>
<proteinExistence type="predicted"/>
<evidence type="ECO:0000313" key="1">
    <source>
        <dbReference type="EMBL" id="MDR7376431.1"/>
    </source>
</evidence>
<dbReference type="Proteomes" id="UP001180487">
    <property type="component" value="Unassembled WGS sequence"/>
</dbReference>
<gene>
    <name evidence="1" type="ORF">J2X19_001089</name>
</gene>
<comment type="caution">
    <text evidence="1">The sequence shown here is derived from an EMBL/GenBank/DDBJ whole genome shotgun (WGS) entry which is preliminary data.</text>
</comment>
<dbReference type="EMBL" id="JAVDXT010000001">
    <property type="protein sequence ID" value="MDR7376431.1"/>
    <property type="molecule type" value="Genomic_DNA"/>
</dbReference>
<accession>A0ABU2C523</accession>
<dbReference type="RefSeq" id="WP_165830789.1">
    <property type="nucleotide sequence ID" value="NZ_JAVDXT010000001.1"/>
</dbReference>
<evidence type="ECO:0000313" key="2">
    <source>
        <dbReference type="Proteomes" id="UP001180487"/>
    </source>
</evidence>
<reference evidence="1 2" key="1">
    <citation type="submission" date="2023-07" db="EMBL/GenBank/DDBJ databases">
        <title>Sorghum-associated microbial communities from plants grown in Nebraska, USA.</title>
        <authorList>
            <person name="Schachtman D."/>
        </authorList>
    </citation>
    <scope>NUCLEOTIDE SEQUENCE [LARGE SCALE GENOMIC DNA]</scope>
    <source>
        <strain evidence="1 2">BE313</strain>
    </source>
</reference>
<evidence type="ECO:0008006" key="3">
    <source>
        <dbReference type="Google" id="ProtNLM"/>
    </source>
</evidence>
<protein>
    <recommendedName>
        <fullName evidence="3">DUF3563 domain-containing protein</fullName>
    </recommendedName>
</protein>
<organism evidence="1 2">
    <name type="scientific">Rhodoferax ferrireducens</name>
    <dbReference type="NCBI Taxonomy" id="192843"/>
    <lineage>
        <taxon>Bacteria</taxon>
        <taxon>Pseudomonadati</taxon>
        <taxon>Pseudomonadota</taxon>
        <taxon>Betaproteobacteria</taxon>
        <taxon>Burkholderiales</taxon>
        <taxon>Comamonadaceae</taxon>
        <taxon>Rhodoferax</taxon>
    </lineage>
</organism>
<keyword evidence="2" id="KW-1185">Reference proteome</keyword>